<organism evidence="2 3">
    <name type="scientific">Achromobacter arsenitoxydans SY8</name>
    <dbReference type="NCBI Taxonomy" id="477184"/>
    <lineage>
        <taxon>Bacteria</taxon>
        <taxon>Pseudomonadati</taxon>
        <taxon>Pseudomonadota</taxon>
        <taxon>Betaproteobacteria</taxon>
        <taxon>Burkholderiales</taxon>
        <taxon>Alcaligenaceae</taxon>
        <taxon>Achromobacter</taxon>
    </lineage>
</organism>
<dbReference type="AlphaFoldDB" id="H0FDB7"/>
<comment type="caution">
    <text evidence="2">The sequence shown here is derived from an EMBL/GenBank/DDBJ whole genome shotgun (WGS) entry which is preliminary data.</text>
</comment>
<proteinExistence type="predicted"/>
<sequence length="423" mass="45793">MKGILLAALLATLGQGAYAREFPYPIKAGLSATVTTSGGEQERAMVRVGNAPPQPLGDFDEEIDEMRAVDIDHDGYQDLILGQSGGSSQIVSRLFLYRPAIGGFQEIRHPGGDASPCQGFVNPVFDPGRAAFGVGCRYGAASHGFEEYVLRPDGTAHATSWTTQALFSLESAQAELTYQFRDDGTLDRIDIEGEGSPLEDGIVPVSKLDLYDTPDVNARPAMTAAEGESLTVVALRPRGWLQVRTAGEALRWVRYGDLRVDKHRYQPAPPAAAGLELTLFNYLDEWDDEESGGRFTLGLDNHGAAPVALDAPRVWLLLVNPQGDRIVHPLLQADRVALGPANAQAGDSGIALADAPVLWRADDGNDGKPAYMIRENETGFVPVLPELAPGRYRMAAVLTDPHSLQAPLYSNEVEFDYPFPKRQ</sequence>
<keyword evidence="1" id="KW-0732">Signal</keyword>
<evidence type="ECO:0000313" key="2">
    <source>
        <dbReference type="EMBL" id="EHK63630.1"/>
    </source>
</evidence>
<dbReference type="EMBL" id="AGUF01000075">
    <property type="protein sequence ID" value="EHK63630.1"/>
    <property type="molecule type" value="Genomic_DNA"/>
</dbReference>
<name>H0FDB7_9BURK</name>
<reference evidence="2 3" key="1">
    <citation type="journal article" date="2012" name="J. Bacteriol.">
        <title>Genome sequence of the highly efficient arsenite-oxidizing bacterium Achromobacter arsenitoxydans SY8.</title>
        <authorList>
            <person name="Li X."/>
            <person name="Hu Y."/>
            <person name="Gong J."/>
            <person name="Lin Y."/>
            <person name="Johnstone L."/>
            <person name="Rensing C."/>
            <person name="Wang G."/>
        </authorList>
    </citation>
    <scope>NUCLEOTIDE SEQUENCE [LARGE SCALE GENOMIC DNA]</scope>
    <source>
        <strain evidence="2 3">SY8</strain>
    </source>
</reference>
<evidence type="ECO:0000256" key="1">
    <source>
        <dbReference type="SAM" id="SignalP"/>
    </source>
</evidence>
<keyword evidence="3" id="KW-1185">Reference proteome</keyword>
<feature type="signal peptide" evidence="1">
    <location>
        <begin position="1"/>
        <end position="19"/>
    </location>
</feature>
<evidence type="ECO:0008006" key="4">
    <source>
        <dbReference type="Google" id="ProtNLM"/>
    </source>
</evidence>
<accession>H0FDB7</accession>
<dbReference type="RefSeq" id="WP_008167223.1">
    <property type="nucleotide sequence ID" value="NZ_AGUF01000075.1"/>
</dbReference>
<dbReference type="OrthoDB" id="8666509at2"/>
<dbReference type="Proteomes" id="UP000003113">
    <property type="component" value="Unassembled WGS sequence"/>
</dbReference>
<protein>
    <recommendedName>
        <fullName evidence="4">VCBS repeat-containing protein</fullName>
    </recommendedName>
</protein>
<feature type="chain" id="PRO_5003533362" description="VCBS repeat-containing protein" evidence="1">
    <location>
        <begin position="20"/>
        <end position="423"/>
    </location>
</feature>
<dbReference type="PATRIC" id="fig|477184.5.peg.4736"/>
<evidence type="ECO:0000313" key="3">
    <source>
        <dbReference type="Proteomes" id="UP000003113"/>
    </source>
</evidence>
<gene>
    <name evidence="2" type="ORF">KYC_24047</name>
</gene>